<dbReference type="RefSeq" id="WP_344289593.1">
    <property type="nucleotide sequence ID" value="NZ_BAAAPF010000047.1"/>
</dbReference>
<dbReference type="EMBL" id="BAAAPF010000047">
    <property type="protein sequence ID" value="GAA2119503.1"/>
    <property type="molecule type" value="Genomic_DNA"/>
</dbReference>
<feature type="domain" description="Putative restriction endonuclease" evidence="1">
    <location>
        <begin position="19"/>
        <end position="175"/>
    </location>
</feature>
<keyword evidence="3" id="KW-1185">Reference proteome</keyword>
<evidence type="ECO:0000313" key="3">
    <source>
        <dbReference type="Proteomes" id="UP001500443"/>
    </source>
</evidence>
<evidence type="ECO:0000313" key="2">
    <source>
        <dbReference type="EMBL" id="GAA2119503.1"/>
    </source>
</evidence>
<reference evidence="3" key="1">
    <citation type="journal article" date="2019" name="Int. J. Syst. Evol. Microbiol.">
        <title>The Global Catalogue of Microorganisms (GCM) 10K type strain sequencing project: providing services to taxonomists for standard genome sequencing and annotation.</title>
        <authorList>
            <consortium name="The Broad Institute Genomics Platform"/>
            <consortium name="The Broad Institute Genome Sequencing Center for Infectious Disease"/>
            <person name="Wu L."/>
            <person name="Ma J."/>
        </authorList>
    </citation>
    <scope>NUCLEOTIDE SEQUENCE [LARGE SCALE GENOMIC DNA]</scope>
    <source>
        <strain evidence="3">JCM 15481</strain>
    </source>
</reference>
<dbReference type="Proteomes" id="UP001500443">
    <property type="component" value="Unassembled WGS sequence"/>
</dbReference>
<dbReference type="InterPro" id="IPR011335">
    <property type="entry name" value="Restrct_endonuc-II-like"/>
</dbReference>
<comment type="caution">
    <text evidence="2">The sequence shown here is derived from an EMBL/GenBank/DDBJ whole genome shotgun (WGS) entry which is preliminary data.</text>
</comment>
<gene>
    <name evidence="2" type="ORF">GCM10009802_21710</name>
</gene>
<dbReference type="Pfam" id="PF05685">
    <property type="entry name" value="Uma2"/>
    <property type="match status" value="1"/>
</dbReference>
<accession>A0ABP5JRT9</accession>
<dbReference type="InterPro" id="IPR012296">
    <property type="entry name" value="Nuclease_put_TT1808"/>
</dbReference>
<name>A0ABP5JRT9_9ACTN</name>
<proteinExistence type="predicted"/>
<evidence type="ECO:0000259" key="1">
    <source>
        <dbReference type="Pfam" id="PF05685"/>
    </source>
</evidence>
<sequence length="220" mass="24954">MSADPLNAPGDGLPEFLSWDELQRLPDDIAAEIELWDRRVIWNRRGPVEHQRFARRMCNALEVGARQAMRGDGPDGEQRCWQVEVETNVFFTPDKSSFLTPDFLIRRCLPRGADTYASDVVLAGEVLSGSDTPKRRDWKTSRYADGGIPWYWEVELDSHETWDITAVRAYELVTVPDSGLAVKPLHPAYYIAVGKWEPAGLGIVFPEPFSLDISWDDLAF</sequence>
<protein>
    <recommendedName>
        <fullName evidence="1">Putative restriction endonuclease domain-containing protein</fullName>
    </recommendedName>
</protein>
<organism evidence="2 3">
    <name type="scientific">Streptomyces synnematoformans</name>
    <dbReference type="NCBI Taxonomy" id="415721"/>
    <lineage>
        <taxon>Bacteria</taxon>
        <taxon>Bacillati</taxon>
        <taxon>Actinomycetota</taxon>
        <taxon>Actinomycetes</taxon>
        <taxon>Kitasatosporales</taxon>
        <taxon>Streptomycetaceae</taxon>
        <taxon>Streptomyces</taxon>
    </lineage>
</organism>
<dbReference type="Gene3D" id="3.90.1570.10">
    <property type="entry name" value="tt1808, chain A"/>
    <property type="match status" value="1"/>
</dbReference>
<dbReference type="InterPro" id="IPR008538">
    <property type="entry name" value="Uma2"/>
</dbReference>
<dbReference type="SUPFAM" id="SSF52980">
    <property type="entry name" value="Restriction endonuclease-like"/>
    <property type="match status" value="1"/>
</dbReference>